<evidence type="ECO:0000313" key="1">
    <source>
        <dbReference type="EMBL" id="KAI7990236.1"/>
    </source>
</evidence>
<protein>
    <submittedName>
        <fullName evidence="1">Uncharacterized protein</fullName>
    </submittedName>
</protein>
<sequence>MVDGGGANFPVVFYDGEREINMGSVRIEASQDFKNFQSGLSQKIGISPNQITIYLVDCKKPKSSTEVRRKIPVTGKMNFAAVVKETDCFFLAVLKRTRRNRRPKPKQKQGGSGSGVEFVDYLPEKLLLLRRNQPELNNLGRYNQIASPEFLNYNERLMNLQIQRENYAMLMNSNAISTLNLDLDSDLGLDSDPDSFSEERFGDSIATRPFCEECANARMKGITAPFHCCVLDPLVKGFRSTAGPIARPRKSALL</sequence>
<gene>
    <name evidence="1" type="ORF">LOK49_LG12G01966</name>
</gene>
<dbReference type="EMBL" id="CM045770">
    <property type="protein sequence ID" value="KAI7990236.1"/>
    <property type="molecule type" value="Genomic_DNA"/>
</dbReference>
<evidence type="ECO:0000313" key="2">
    <source>
        <dbReference type="Proteomes" id="UP001060215"/>
    </source>
</evidence>
<reference evidence="1 2" key="1">
    <citation type="journal article" date="2022" name="Plant J.">
        <title>Chromosome-level genome of Camellia lanceoleosa provides a valuable resource for understanding genome evolution and self-incompatibility.</title>
        <authorList>
            <person name="Gong W."/>
            <person name="Xiao S."/>
            <person name="Wang L."/>
            <person name="Liao Z."/>
            <person name="Chang Y."/>
            <person name="Mo W."/>
            <person name="Hu G."/>
            <person name="Li W."/>
            <person name="Zhao G."/>
            <person name="Zhu H."/>
            <person name="Hu X."/>
            <person name="Ji K."/>
            <person name="Xiang X."/>
            <person name="Song Q."/>
            <person name="Yuan D."/>
            <person name="Jin S."/>
            <person name="Zhang L."/>
        </authorList>
    </citation>
    <scope>NUCLEOTIDE SEQUENCE [LARGE SCALE GENOMIC DNA]</scope>
    <source>
        <strain evidence="1">SQ_2022a</strain>
    </source>
</reference>
<proteinExistence type="predicted"/>
<name>A0ACC0FN78_9ERIC</name>
<organism evidence="1 2">
    <name type="scientific">Camellia lanceoleosa</name>
    <dbReference type="NCBI Taxonomy" id="1840588"/>
    <lineage>
        <taxon>Eukaryota</taxon>
        <taxon>Viridiplantae</taxon>
        <taxon>Streptophyta</taxon>
        <taxon>Embryophyta</taxon>
        <taxon>Tracheophyta</taxon>
        <taxon>Spermatophyta</taxon>
        <taxon>Magnoliopsida</taxon>
        <taxon>eudicotyledons</taxon>
        <taxon>Gunneridae</taxon>
        <taxon>Pentapetalae</taxon>
        <taxon>asterids</taxon>
        <taxon>Ericales</taxon>
        <taxon>Theaceae</taxon>
        <taxon>Camellia</taxon>
    </lineage>
</organism>
<comment type="caution">
    <text evidence="1">The sequence shown here is derived from an EMBL/GenBank/DDBJ whole genome shotgun (WGS) entry which is preliminary data.</text>
</comment>
<accession>A0ACC0FN78</accession>
<dbReference type="Proteomes" id="UP001060215">
    <property type="component" value="Chromosome 13"/>
</dbReference>
<keyword evidence="2" id="KW-1185">Reference proteome</keyword>